<gene>
    <name evidence="1" type="ORF">DW783_04930</name>
</gene>
<dbReference type="InterPro" id="IPR006531">
    <property type="entry name" value="Gp5/Vgr_OB"/>
</dbReference>
<dbReference type="SUPFAM" id="SSF69255">
    <property type="entry name" value="gp5 N-terminal domain-like"/>
    <property type="match status" value="1"/>
</dbReference>
<dbReference type="Pfam" id="PF04717">
    <property type="entry name" value="Phage_base_V"/>
    <property type="match status" value="1"/>
</dbReference>
<dbReference type="EMBL" id="QSJM01000010">
    <property type="protein sequence ID" value="RHD83148.1"/>
    <property type="molecule type" value="Genomic_DNA"/>
</dbReference>
<comment type="caution">
    <text evidence="1">The sequence shown here is derived from an EMBL/GenBank/DDBJ whole genome shotgun (WGS) entry which is preliminary data.</text>
</comment>
<dbReference type="SUPFAM" id="SSF69349">
    <property type="entry name" value="Phage fibre proteins"/>
    <property type="match status" value="1"/>
</dbReference>
<dbReference type="InterPro" id="IPR037026">
    <property type="entry name" value="Vgr_OB-fold_dom_sf"/>
</dbReference>
<dbReference type="AlphaFoldDB" id="A0A414HEX3"/>
<dbReference type="RefSeq" id="WP_101602690.1">
    <property type="nucleotide sequence ID" value="NZ_JADNJS010000082.1"/>
</dbReference>
<sequence length="585" mass="64083">MLEEKKISINVDGNPLHSFQQIVLKQVINNHHYFEISLDIEVGEVYAAHSLEKAKNWLGKKVSIQMGSNTFMGIATHVSMHRSSGNHGYLLLSGYSTTYLLESDLHCASWLNKTLANIVNEVCEKAGVKALIAPEYTEKIEYECQYRESNFDFIRRLARQYHEWLYYDGTQLIFGKPALSSAIPLTYGRNLHSLDISIQTLARPLAGQSYHSPDNQKYDSSSPDAPKGLNALGNSAFQSSLSLFKSPANQSAEPRVANKGELDSYFQKKQQSDTAASHFITCESDYYLLTVGSVVDITTAIHAEKSIFMEQSLGSYIITEITHVIGTGNNYYNSFTALSSTVASIPAPDVPLPVAQTQQAVVISNDDPKKQGRVQVKMHWQTGGMQTSWIRVMAPDAGMSDKVPSNRGFVFIPEKDDLVLVAFRHDDPNRPFVLGSLFNGKTGTGGDSGNKKKSLTTRSGCTITIDDDAGSILISDPTGSKVMLNGDKTITIDSEEKITLHSKVIEIFADEKVDTKGDKEVCVKSDKTSIEGTSETEVKSSTIVKTNAPTVETNGTQSVAIKGTTVDVDGKTMTNIKGGVLNFNM</sequence>
<evidence type="ECO:0000313" key="1">
    <source>
        <dbReference type="EMBL" id="RHD83148.1"/>
    </source>
</evidence>
<evidence type="ECO:0000313" key="2">
    <source>
        <dbReference type="Proteomes" id="UP000283429"/>
    </source>
</evidence>
<organism evidence="1 2">
    <name type="scientific">Phocaeicola vulgatus</name>
    <name type="common">Bacteroides vulgatus</name>
    <dbReference type="NCBI Taxonomy" id="821"/>
    <lineage>
        <taxon>Bacteria</taxon>
        <taxon>Pseudomonadati</taxon>
        <taxon>Bacteroidota</taxon>
        <taxon>Bacteroidia</taxon>
        <taxon>Bacteroidales</taxon>
        <taxon>Bacteroidaceae</taxon>
        <taxon>Phocaeicola</taxon>
    </lineage>
</organism>
<dbReference type="Proteomes" id="UP000283429">
    <property type="component" value="Unassembled WGS sequence"/>
</dbReference>
<reference evidence="1 2" key="1">
    <citation type="submission" date="2018-08" db="EMBL/GenBank/DDBJ databases">
        <title>A genome reference for cultivated species of the human gut microbiota.</title>
        <authorList>
            <person name="Zou Y."/>
            <person name="Xue W."/>
            <person name="Luo G."/>
        </authorList>
    </citation>
    <scope>NUCLEOTIDE SEQUENCE [LARGE SCALE GENOMIC DNA]</scope>
    <source>
        <strain evidence="1 2">AM30-40</strain>
    </source>
</reference>
<protein>
    <submittedName>
        <fullName evidence="1">Type IV secretion protein Rhs</fullName>
    </submittedName>
</protein>
<dbReference type="Gene3D" id="3.55.50.10">
    <property type="entry name" value="Baseplate protein-like domains"/>
    <property type="match status" value="1"/>
</dbReference>
<dbReference type="SUPFAM" id="SSF69279">
    <property type="entry name" value="Phage tail proteins"/>
    <property type="match status" value="1"/>
</dbReference>
<accession>A0A414HEX3</accession>
<dbReference type="Pfam" id="PF05954">
    <property type="entry name" value="Phage_GPD"/>
    <property type="match status" value="1"/>
</dbReference>
<proteinExistence type="predicted"/>
<name>A0A414HEX3_PHOVU</name>
<dbReference type="Gene3D" id="2.40.50.230">
    <property type="entry name" value="Gp5 N-terminal domain"/>
    <property type="match status" value="1"/>
</dbReference>